<dbReference type="RefSeq" id="WP_237443942.1">
    <property type="nucleotide sequence ID" value="NZ_CAKLPX010000001.1"/>
</dbReference>
<evidence type="ECO:0000259" key="1">
    <source>
        <dbReference type="PROSITE" id="PS51819"/>
    </source>
</evidence>
<dbReference type="Gene3D" id="3.10.180.10">
    <property type="entry name" value="2,3-Dihydroxybiphenyl 1,2-Dioxygenase, domain 1"/>
    <property type="match status" value="1"/>
</dbReference>
<dbReference type="EMBL" id="CAKLPX010000001">
    <property type="protein sequence ID" value="CAH0991287.1"/>
    <property type="molecule type" value="Genomic_DNA"/>
</dbReference>
<sequence>MHIHHQINYVEFPGCDLEATQAFFEAVFNFAFEHYGDDYIAFADRGLDGGFYRAPMSSKADNGSALLVFYSQDLTTTLTAVEDCGGTIKKTIFAFPGGHRFHFIEPSGNEFAVWSDCYHERHPQD</sequence>
<accession>A0ABM9AED1</accession>
<evidence type="ECO:0000313" key="2">
    <source>
        <dbReference type="EMBL" id="CAH0991287.1"/>
    </source>
</evidence>
<dbReference type="SUPFAM" id="SSF54593">
    <property type="entry name" value="Glyoxalase/Bleomycin resistance protein/Dihydroxybiphenyl dioxygenase"/>
    <property type="match status" value="1"/>
</dbReference>
<protein>
    <recommendedName>
        <fullName evidence="1">VOC domain-containing protein</fullName>
    </recommendedName>
</protein>
<dbReference type="InterPro" id="IPR004360">
    <property type="entry name" value="Glyas_Fos-R_dOase_dom"/>
</dbReference>
<dbReference type="InterPro" id="IPR052164">
    <property type="entry name" value="Anthracycline_SecMetBiosynth"/>
</dbReference>
<evidence type="ECO:0000313" key="3">
    <source>
        <dbReference type="Proteomes" id="UP000838100"/>
    </source>
</evidence>
<dbReference type="PANTHER" id="PTHR33993:SF1">
    <property type="entry name" value="GLYOXALASE FAMILY PROTEIN"/>
    <property type="match status" value="1"/>
</dbReference>
<dbReference type="PROSITE" id="PS51819">
    <property type="entry name" value="VOC"/>
    <property type="match status" value="1"/>
</dbReference>
<dbReference type="CDD" id="cd07247">
    <property type="entry name" value="SgaA_N_like"/>
    <property type="match status" value="1"/>
</dbReference>
<dbReference type="Proteomes" id="UP000838100">
    <property type="component" value="Unassembled WGS sequence"/>
</dbReference>
<name>A0ABM9AED1_9GAMM</name>
<dbReference type="InterPro" id="IPR029068">
    <property type="entry name" value="Glyas_Bleomycin-R_OHBP_Dase"/>
</dbReference>
<dbReference type="InterPro" id="IPR037523">
    <property type="entry name" value="VOC_core"/>
</dbReference>
<proteinExistence type="predicted"/>
<feature type="domain" description="VOC" evidence="1">
    <location>
        <begin position="6"/>
        <end position="116"/>
    </location>
</feature>
<comment type="caution">
    <text evidence="2">The sequence shown here is derived from an EMBL/GenBank/DDBJ whole genome shotgun (WGS) entry which is preliminary data.</text>
</comment>
<dbReference type="PANTHER" id="PTHR33993">
    <property type="entry name" value="GLYOXALASE-RELATED"/>
    <property type="match status" value="1"/>
</dbReference>
<reference evidence="2" key="1">
    <citation type="submission" date="2021-12" db="EMBL/GenBank/DDBJ databases">
        <authorList>
            <person name="Rodrigo-Torres L."/>
            <person name="Arahal R. D."/>
            <person name="Lucena T."/>
        </authorList>
    </citation>
    <scope>NUCLEOTIDE SEQUENCE</scope>
    <source>
        <strain evidence="2">CECT 8267</strain>
    </source>
</reference>
<gene>
    <name evidence="2" type="ORF">SIN8267_01389</name>
</gene>
<keyword evidence="3" id="KW-1185">Reference proteome</keyword>
<dbReference type="Pfam" id="PF00903">
    <property type="entry name" value="Glyoxalase"/>
    <property type="match status" value="1"/>
</dbReference>
<organism evidence="2 3">
    <name type="scientific">Sinobacterium norvegicum</name>
    <dbReference type="NCBI Taxonomy" id="1641715"/>
    <lineage>
        <taxon>Bacteria</taxon>
        <taxon>Pseudomonadati</taxon>
        <taxon>Pseudomonadota</taxon>
        <taxon>Gammaproteobacteria</taxon>
        <taxon>Cellvibrionales</taxon>
        <taxon>Spongiibacteraceae</taxon>
        <taxon>Sinobacterium</taxon>
    </lineage>
</organism>